<evidence type="ECO:0000313" key="2">
    <source>
        <dbReference type="Proteomes" id="UP000199013"/>
    </source>
</evidence>
<reference evidence="2" key="1">
    <citation type="submission" date="2016-02" db="EMBL/GenBank/DDBJ databases">
        <authorList>
            <person name="Wibberg D."/>
        </authorList>
    </citation>
    <scope>NUCLEOTIDE SEQUENCE [LARGE SCALE GENOMIC DNA]</scope>
</reference>
<dbReference type="AlphaFoldDB" id="A0A1C3NTF6"/>
<proteinExistence type="predicted"/>
<name>A0A1C3NTF6_9ACTN</name>
<dbReference type="EMBL" id="FLUV01000126">
    <property type="protein sequence ID" value="SBW17626.1"/>
    <property type="molecule type" value="Genomic_DNA"/>
</dbReference>
<dbReference type="Proteomes" id="UP000199013">
    <property type="component" value="Unassembled WGS sequence"/>
</dbReference>
<gene>
    <name evidence="1" type="ORF">FDG2_0304</name>
</gene>
<protein>
    <submittedName>
        <fullName evidence="1">Oxidoreductase domain-containing protein</fullName>
    </submittedName>
</protein>
<organism evidence="1 2">
    <name type="scientific">Candidatus Protofrankia californiensis</name>
    <dbReference type="NCBI Taxonomy" id="1839754"/>
    <lineage>
        <taxon>Bacteria</taxon>
        <taxon>Bacillati</taxon>
        <taxon>Actinomycetota</taxon>
        <taxon>Actinomycetes</taxon>
        <taxon>Frankiales</taxon>
        <taxon>Frankiaceae</taxon>
        <taxon>Protofrankia</taxon>
    </lineage>
</organism>
<sequence length="112" mass="12106">MLSASGATALVNERPDGRLETTTITICGTGGRMVVQGRRVLRQDADGTRDLLMREVPGMRPGLIEATYDVVRVTELNDPALVRGATFHDLLTIARLLAAADASEESGRWVEL</sequence>
<evidence type="ECO:0000313" key="1">
    <source>
        <dbReference type="EMBL" id="SBW17626.1"/>
    </source>
</evidence>
<accession>A0A1C3NTF6</accession>
<keyword evidence="2" id="KW-1185">Reference proteome</keyword>
<dbReference type="Gene3D" id="3.30.360.10">
    <property type="entry name" value="Dihydrodipicolinate Reductase, domain 2"/>
    <property type="match status" value="1"/>
</dbReference>